<accession>A0A6V7QNN1</accession>
<evidence type="ECO:0000256" key="3">
    <source>
        <dbReference type="ARBA" id="ARBA00005510"/>
    </source>
</evidence>
<keyword evidence="8" id="KW-0805">Transcription regulation</keyword>
<keyword evidence="4" id="KW-0217">Developmental protein</keyword>
<keyword evidence="5" id="KW-1003">Cell membrane</keyword>
<dbReference type="GO" id="GO:0005886">
    <property type="term" value="C:plasma membrane"/>
    <property type="evidence" value="ECO:0007669"/>
    <property type="project" value="UniProtKB-SubCell"/>
</dbReference>
<dbReference type="GO" id="GO:0046983">
    <property type="term" value="F:protein dimerization activity"/>
    <property type="evidence" value="ECO:0007669"/>
    <property type="project" value="InterPro"/>
</dbReference>
<feature type="region of interest" description="Disordered" evidence="13">
    <location>
        <begin position="196"/>
        <end position="219"/>
    </location>
</feature>
<sequence>MELDEESFFLQELLALRRETWETYPAGMSELLFCSEGTTRLNCFGGPQFSPEPNFDCLSEVCSPFAAAGPCGSSAPPAAAAHAAIHEEMSCGGASGDGRNICKAEQKQSAGTPPALMLAASSCLERKNARAKKADGLPSKNLMAERRRRKRLNDRLSMLRSVVPKISKMDRTSILGDTIDYIKELMVRIKALQEEAEAETESDPRNQPNQLGALKDQLNPSEMTLMRSSTKFDVERREGDTRVECVASCFSDFGMQASCLEGKEQTELISSEEIKQALFRNAGLLEMGQCGSRKRGGVEERAEGSVTDKMRCLAVAKEHRSRFYIFRRCLVMLLCWPKYGKY</sequence>
<evidence type="ECO:0000256" key="1">
    <source>
        <dbReference type="ARBA" id="ARBA00004123"/>
    </source>
</evidence>
<keyword evidence="11" id="KW-0539">Nucleus</keyword>
<dbReference type="Pfam" id="PF08137">
    <property type="entry name" value="DVL"/>
    <property type="match status" value="1"/>
</dbReference>
<name>A0A6V7QNN1_ANACO</name>
<dbReference type="GO" id="GO:0048367">
    <property type="term" value="P:shoot system development"/>
    <property type="evidence" value="ECO:0007669"/>
    <property type="project" value="UniProtKB-ARBA"/>
</dbReference>
<evidence type="ECO:0000256" key="4">
    <source>
        <dbReference type="ARBA" id="ARBA00022473"/>
    </source>
</evidence>
<dbReference type="GO" id="GO:0003700">
    <property type="term" value="F:DNA-binding transcription factor activity"/>
    <property type="evidence" value="ECO:0007669"/>
    <property type="project" value="TreeGrafter"/>
</dbReference>
<dbReference type="Gene3D" id="4.10.280.10">
    <property type="entry name" value="Helix-loop-helix DNA-binding domain"/>
    <property type="match status" value="1"/>
</dbReference>
<dbReference type="InterPro" id="IPR012552">
    <property type="entry name" value="DVL"/>
</dbReference>
<evidence type="ECO:0000256" key="8">
    <source>
        <dbReference type="ARBA" id="ARBA00023015"/>
    </source>
</evidence>
<evidence type="ECO:0000256" key="6">
    <source>
        <dbReference type="ARBA" id="ARBA00022692"/>
    </source>
</evidence>
<evidence type="ECO:0000256" key="13">
    <source>
        <dbReference type="SAM" id="MobiDB-lite"/>
    </source>
</evidence>
<evidence type="ECO:0000256" key="11">
    <source>
        <dbReference type="ARBA" id="ARBA00023242"/>
    </source>
</evidence>
<evidence type="ECO:0000256" key="9">
    <source>
        <dbReference type="ARBA" id="ARBA00023136"/>
    </source>
</evidence>
<evidence type="ECO:0000256" key="12">
    <source>
        <dbReference type="ARBA" id="ARBA00024340"/>
    </source>
</evidence>
<dbReference type="EMBL" id="LR862137">
    <property type="protein sequence ID" value="CAD1844784.1"/>
    <property type="molecule type" value="Genomic_DNA"/>
</dbReference>
<organism evidence="15">
    <name type="scientific">Ananas comosus var. bracteatus</name>
    <name type="common">red pineapple</name>
    <dbReference type="NCBI Taxonomy" id="296719"/>
    <lineage>
        <taxon>Eukaryota</taxon>
        <taxon>Viridiplantae</taxon>
        <taxon>Streptophyta</taxon>
        <taxon>Embryophyta</taxon>
        <taxon>Tracheophyta</taxon>
        <taxon>Spermatophyta</taxon>
        <taxon>Magnoliopsida</taxon>
        <taxon>Liliopsida</taxon>
        <taxon>Poales</taxon>
        <taxon>Bromeliaceae</taxon>
        <taxon>Bromelioideae</taxon>
        <taxon>Ananas</taxon>
    </lineage>
</organism>
<comment type="subcellular location">
    <subcellularLocation>
        <location evidence="2">Cell membrane</location>
        <topology evidence="2">Single-pass membrane protein</topology>
    </subcellularLocation>
    <subcellularLocation>
        <location evidence="1">Nucleus</location>
    </subcellularLocation>
</comment>
<dbReference type="GO" id="GO:0043565">
    <property type="term" value="F:sequence-specific DNA binding"/>
    <property type="evidence" value="ECO:0007669"/>
    <property type="project" value="TreeGrafter"/>
</dbReference>
<reference evidence="15" key="1">
    <citation type="submission" date="2020-07" db="EMBL/GenBank/DDBJ databases">
        <authorList>
            <person name="Lin J."/>
        </authorList>
    </citation>
    <scope>NUCLEOTIDE SEQUENCE</scope>
</reference>
<dbReference type="AlphaFoldDB" id="A0A6V7QNN1"/>
<evidence type="ECO:0000256" key="5">
    <source>
        <dbReference type="ARBA" id="ARBA00022475"/>
    </source>
</evidence>
<dbReference type="InterPro" id="IPR011598">
    <property type="entry name" value="bHLH_dom"/>
</dbReference>
<dbReference type="Pfam" id="PF00010">
    <property type="entry name" value="HLH"/>
    <property type="match status" value="1"/>
</dbReference>
<dbReference type="InterPro" id="IPR036638">
    <property type="entry name" value="HLH_DNA-bd_sf"/>
</dbReference>
<evidence type="ECO:0000259" key="14">
    <source>
        <dbReference type="PROSITE" id="PS50888"/>
    </source>
</evidence>
<dbReference type="GO" id="GO:0005634">
    <property type="term" value="C:nucleus"/>
    <property type="evidence" value="ECO:0007669"/>
    <property type="project" value="UniProtKB-SubCell"/>
</dbReference>
<evidence type="ECO:0000256" key="2">
    <source>
        <dbReference type="ARBA" id="ARBA00004162"/>
    </source>
</evidence>
<comment type="similarity">
    <text evidence="3">Belongs to the bHLH protein family.</text>
</comment>
<dbReference type="GO" id="GO:0008285">
    <property type="term" value="P:negative regulation of cell population proliferation"/>
    <property type="evidence" value="ECO:0007669"/>
    <property type="project" value="InterPro"/>
</dbReference>
<dbReference type="PANTHER" id="PTHR31945">
    <property type="entry name" value="TRANSCRIPTION FACTOR SCREAM2-RELATED"/>
    <property type="match status" value="1"/>
</dbReference>
<keyword evidence="6" id="KW-0812">Transmembrane</keyword>
<dbReference type="SMART" id="SM00353">
    <property type="entry name" value="HLH"/>
    <property type="match status" value="1"/>
</dbReference>
<proteinExistence type="inferred from homology"/>
<keyword evidence="7" id="KW-1133">Transmembrane helix</keyword>
<keyword evidence="10" id="KW-0804">Transcription</keyword>
<dbReference type="PANTHER" id="PTHR31945:SF15">
    <property type="entry name" value="TRANSCRIPTION FACTOR BHLH61-RELATED"/>
    <property type="match status" value="1"/>
</dbReference>
<gene>
    <name evidence="15" type="ORF">CB5_LOCUS27995</name>
</gene>
<evidence type="ECO:0000313" key="15">
    <source>
        <dbReference type="EMBL" id="CAD1844784.1"/>
    </source>
</evidence>
<dbReference type="PROSITE" id="PS50888">
    <property type="entry name" value="BHLH"/>
    <property type="match status" value="1"/>
</dbReference>
<keyword evidence="9" id="KW-0472">Membrane</keyword>
<dbReference type="InterPro" id="IPR051358">
    <property type="entry name" value="TF_AMS/ICE1/BHLH6-like"/>
</dbReference>
<feature type="domain" description="BHLH" evidence="14">
    <location>
        <begin position="136"/>
        <end position="185"/>
    </location>
</feature>
<evidence type="ECO:0000256" key="7">
    <source>
        <dbReference type="ARBA" id="ARBA00022989"/>
    </source>
</evidence>
<dbReference type="SUPFAM" id="SSF47459">
    <property type="entry name" value="HLH, helix-loop-helix DNA-binding domain"/>
    <property type="match status" value="1"/>
</dbReference>
<comment type="similarity">
    <text evidence="12">Belongs to the DVL/RTFL small polypeptides family.</text>
</comment>
<evidence type="ECO:0000256" key="10">
    <source>
        <dbReference type="ARBA" id="ARBA00023163"/>
    </source>
</evidence>
<protein>
    <recommendedName>
        <fullName evidence="14">BHLH domain-containing protein</fullName>
    </recommendedName>
</protein>